<evidence type="ECO:0000256" key="1">
    <source>
        <dbReference type="SAM" id="MobiDB-lite"/>
    </source>
</evidence>
<comment type="caution">
    <text evidence="3">The sequence shown here is derived from an EMBL/GenBank/DDBJ whole genome shotgun (WGS) entry which is preliminary data.</text>
</comment>
<dbReference type="Pfam" id="PF11817">
    <property type="entry name" value="Foie-gras_1"/>
    <property type="match status" value="1"/>
</dbReference>
<feature type="region of interest" description="Disordered" evidence="1">
    <location>
        <begin position="775"/>
        <end position="827"/>
    </location>
</feature>
<feature type="compositionally biased region" description="Polar residues" evidence="1">
    <location>
        <begin position="436"/>
        <end position="447"/>
    </location>
</feature>
<dbReference type="InterPro" id="IPR000626">
    <property type="entry name" value="Ubiquitin-like_dom"/>
</dbReference>
<accession>A0A8H3I748</accession>
<dbReference type="InterPro" id="IPR029071">
    <property type="entry name" value="Ubiquitin-like_domsf"/>
</dbReference>
<keyword evidence="4" id="KW-1185">Reference proteome</keyword>
<dbReference type="Pfam" id="PF07919">
    <property type="entry name" value="Gryzun"/>
    <property type="match status" value="1"/>
</dbReference>
<dbReference type="SUPFAM" id="SSF54236">
    <property type="entry name" value="Ubiquitin-like"/>
    <property type="match status" value="1"/>
</dbReference>
<sequence>MALKAQFSERGSSQSAASAMPSIYDTHLCREPANDVPMLIRNGPDEYTALLRTLQRSADYFAEKDHTRAVERLQLEIARVHMQNKRWDRAARVLVSLSQTLSWRRAGWWVLLEEMDWALRDCARRIGDLQTLIAVEWELMCSHLTPRQDWHYDFSKVIDGIKTSNPRPKTIIRAENTLSCISATFAFATTEGRVGVLLASQLILTSCAHEDSTPILVSQIKVTFEGGLKSINIQHDSTEEPKASTSDGLGHLYHVSLQKASSDARSLPSSPNSSNGSQPLAGFADLEICPGVTKALSLNHIPRDPGDVEVASITLCISENDFDMEVVITEQEQMHQETLLFSGPLGLLPKKAKVGRSSVVKILPKPPKMQIQAHGMSPKYFTDEEISIEIEITNEEEEETNISIEARLVAPSGILPTLRWASDGDGDSREVLTEDPLNSSGTDSSPKSIGDLAPMANRTYTLHIQGSPVAADYVLEVKARYHVLSDPETPIIKSFSTKVAVVPPFEADHSFLPRIHSEPWPSYFNADDLKENSSTDAGEREVAKGLAQRWSLTSRIVSLANVPLIIESVETQVVEIHEGAICSISSASEDSFAASMISPNDLQAHDFIILAQKSDLEDRRSTFLDLRLEVKWHRDGFRGPPTATHLSVPELVIPFGEPRVLASARRGNAPPGAIYLDYVIENPSMYALPFLLTMDISEEYAFSGPKNVTVQLVPLSQYNVRYIILPHAKGLWISPQFRVFDTHFQKILKVNATEGMRSDKKGVSIWGCCHSTARDEEESSPYSPSNAHGDSSSRAITSAPTQQLPDTSSPRTSSQNPEISQRSRTRRNLALGEQFNAPLRPHVWTAKKQWSRSQLDRERQEFFDTRVTGHTEIWATLKVVVGLLADGDITTAQSMLDAAAITVPTGDLKNGAYDEAGNLYQIPEHIISDPQNVVLDQQEEIKNGEVSNEATDDDETIERKREEKGKSVLKTGDMIKVRARLSDRGGPDVVIALGKDQVVRTLVRRVQEEANMTGNGKVRIAYMGKILKDGETLQAQGWREGHVVNALVFHV</sequence>
<evidence type="ECO:0000259" key="2">
    <source>
        <dbReference type="PROSITE" id="PS50053"/>
    </source>
</evidence>
<dbReference type="InterPro" id="IPR012880">
    <property type="entry name" value="Gryzun"/>
</dbReference>
<dbReference type="AlphaFoldDB" id="A0A8H3I748"/>
<evidence type="ECO:0000313" key="4">
    <source>
        <dbReference type="Proteomes" id="UP000664534"/>
    </source>
</evidence>
<organism evidence="3 4">
    <name type="scientific">Imshaugia aleurites</name>
    <dbReference type="NCBI Taxonomy" id="172621"/>
    <lineage>
        <taxon>Eukaryota</taxon>
        <taxon>Fungi</taxon>
        <taxon>Dikarya</taxon>
        <taxon>Ascomycota</taxon>
        <taxon>Pezizomycotina</taxon>
        <taxon>Lecanoromycetes</taxon>
        <taxon>OSLEUM clade</taxon>
        <taxon>Lecanoromycetidae</taxon>
        <taxon>Lecanorales</taxon>
        <taxon>Lecanorineae</taxon>
        <taxon>Parmeliaceae</taxon>
        <taxon>Imshaugia</taxon>
    </lineage>
</organism>
<feature type="compositionally biased region" description="Polar residues" evidence="1">
    <location>
        <begin position="780"/>
        <end position="822"/>
    </location>
</feature>
<feature type="domain" description="Ubiquitin-like" evidence="2">
    <location>
        <begin position="975"/>
        <end position="1048"/>
    </location>
</feature>
<gene>
    <name evidence="3" type="ORF">IMSHALPRED_008500</name>
</gene>
<dbReference type="InterPro" id="IPR032752">
    <property type="entry name" value="DC-UbP/UBTD2_N"/>
</dbReference>
<feature type="region of interest" description="Disordered" evidence="1">
    <location>
        <begin position="943"/>
        <end position="964"/>
    </location>
</feature>
<proteinExistence type="predicted"/>
<dbReference type="InterPro" id="IPR021773">
    <property type="entry name" value="TPC11"/>
</dbReference>
<protein>
    <recommendedName>
        <fullName evidence="2">Ubiquitin-like domain-containing protein</fullName>
    </recommendedName>
</protein>
<reference evidence="3" key="1">
    <citation type="submission" date="2021-03" db="EMBL/GenBank/DDBJ databases">
        <authorList>
            <person name="Tagirdzhanova G."/>
        </authorList>
    </citation>
    <scope>NUCLEOTIDE SEQUENCE</scope>
</reference>
<evidence type="ECO:0000313" key="3">
    <source>
        <dbReference type="EMBL" id="CAF9909895.1"/>
    </source>
</evidence>
<dbReference type="PANTHER" id="PTHR14374:SF0">
    <property type="entry name" value="TRAFFICKING PROTEIN PARTICLE COMPLEX SUBUNIT 11"/>
    <property type="match status" value="1"/>
</dbReference>
<feature type="region of interest" description="Disordered" evidence="1">
    <location>
        <begin position="420"/>
        <end position="450"/>
    </location>
</feature>
<dbReference type="PANTHER" id="PTHR14374">
    <property type="entry name" value="FOIE GRAS"/>
    <property type="match status" value="1"/>
</dbReference>
<dbReference type="EMBL" id="CAJPDT010000006">
    <property type="protein sequence ID" value="CAF9909895.1"/>
    <property type="molecule type" value="Genomic_DNA"/>
</dbReference>
<dbReference type="OrthoDB" id="6278596at2759"/>
<dbReference type="Proteomes" id="UP000664534">
    <property type="component" value="Unassembled WGS sequence"/>
</dbReference>
<dbReference type="InterPro" id="IPR038169">
    <property type="entry name" value="DC-UbP/UBTD2_N_sf"/>
</dbReference>
<dbReference type="PROSITE" id="PS50053">
    <property type="entry name" value="UBIQUITIN_2"/>
    <property type="match status" value="1"/>
</dbReference>
<name>A0A8H3I748_9LECA</name>
<dbReference type="Pfam" id="PF16455">
    <property type="entry name" value="UBD"/>
    <property type="match status" value="1"/>
</dbReference>
<dbReference type="Gene3D" id="1.20.225.20">
    <property type="entry name" value="Ub domain-containing protein, DC-UbP/UBTD2, N-terminal domain"/>
    <property type="match status" value="1"/>
</dbReference>